<evidence type="ECO:0000313" key="1">
    <source>
        <dbReference type="EMBL" id="SKB51674.1"/>
    </source>
</evidence>
<keyword evidence="2" id="KW-1185">Reference proteome</keyword>
<dbReference type="Proteomes" id="UP000191055">
    <property type="component" value="Unassembled WGS sequence"/>
</dbReference>
<dbReference type="Pfam" id="PF11751">
    <property type="entry name" value="PorP_SprF"/>
    <property type="match status" value="1"/>
</dbReference>
<evidence type="ECO:0000313" key="2">
    <source>
        <dbReference type="Proteomes" id="UP000191055"/>
    </source>
</evidence>
<proteinExistence type="predicted"/>
<protein>
    <submittedName>
        <fullName evidence="1">Type IX secretion system membrane protein, PorP/SprF family</fullName>
    </submittedName>
</protein>
<sequence>MVSVLACGVSLKAQDLHFSQFYAAPLYLSPSLAGATDGGRLVMNYRNQWPGITKAFSTSAVSFDNFFNQFNSGVGIQIIQDRAGSANLTFTHVALQYSYNLQLNNQWHFVPGLQFAYGSRALDFSKLVFGDEQIGSGASGSWERLSNERMDFVDFAASGLVYNPYLWVGLTIDHLTQPTESFLGEEVRLNRKYVLFGGANIWTQQRRRTNQERAFATSFRYQHQHGFNQLDAGVYWFNNPIELGIWYRGLPVFSKVDNRINHDALIVLMSYKYGPFRVGYSYDITISGLGLQSAGAHELSLIYEFNQQMRLGGRRPAVPCSESANPLFNEAQKYRRNNRRLFR</sequence>
<name>A0A1T5BX00_9BACT</name>
<dbReference type="STRING" id="889453.SAMN03080601_00665"/>
<gene>
    <name evidence="1" type="ORF">SAMN03080601_00665</name>
</gene>
<reference evidence="1 2" key="1">
    <citation type="submission" date="2017-02" db="EMBL/GenBank/DDBJ databases">
        <authorList>
            <person name="Peterson S.W."/>
        </authorList>
    </citation>
    <scope>NUCLEOTIDE SEQUENCE [LARGE SCALE GENOMIC DNA]</scope>
    <source>
        <strain evidence="1 2">DSM 24412</strain>
    </source>
</reference>
<dbReference type="NCBIfam" id="TIGR03519">
    <property type="entry name" value="T9SS_PorP_fam"/>
    <property type="match status" value="1"/>
</dbReference>
<organism evidence="1 2">
    <name type="scientific">Alkalitalea saponilacus</name>
    <dbReference type="NCBI Taxonomy" id="889453"/>
    <lineage>
        <taxon>Bacteria</taxon>
        <taxon>Pseudomonadati</taxon>
        <taxon>Bacteroidota</taxon>
        <taxon>Bacteroidia</taxon>
        <taxon>Marinilabiliales</taxon>
        <taxon>Marinilabiliaceae</taxon>
        <taxon>Alkalitalea</taxon>
    </lineage>
</organism>
<accession>A0A1T5BX00</accession>
<dbReference type="InterPro" id="IPR019861">
    <property type="entry name" value="PorP/SprF_Bacteroidetes"/>
</dbReference>
<dbReference type="EMBL" id="FUYV01000002">
    <property type="protein sequence ID" value="SKB51674.1"/>
    <property type="molecule type" value="Genomic_DNA"/>
</dbReference>
<dbReference type="AlphaFoldDB" id="A0A1T5BX00"/>